<dbReference type="InterPro" id="IPR001647">
    <property type="entry name" value="HTH_TetR"/>
</dbReference>
<dbReference type="SUPFAM" id="SSF48498">
    <property type="entry name" value="Tetracyclin repressor-like, C-terminal domain"/>
    <property type="match status" value="1"/>
</dbReference>
<evidence type="ECO:0000256" key="3">
    <source>
        <dbReference type="ARBA" id="ARBA00023163"/>
    </source>
</evidence>
<gene>
    <name evidence="7" type="ORF">ATO8_10013</name>
</gene>
<evidence type="ECO:0000256" key="2">
    <source>
        <dbReference type="ARBA" id="ARBA00023125"/>
    </source>
</evidence>
<keyword evidence="1" id="KW-0805">Transcription regulation</keyword>
<dbReference type="PANTHER" id="PTHR30055">
    <property type="entry name" value="HTH-TYPE TRANSCRIPTIONAL REGULATOR RUTR"/>
    <property type="match status" value="1"/>
</dbReference>
<feature type="compositionally biased region" description="Basic and acidic residues" evidence="5">
    <location>
        <begin position="1"/>
        <end position="13"/>
    </location>
</feature>
<dbReference type="InterPro" id="IPR039536">
    <property type="entry name" value="TetR_C_Proteobacteria"/>
</dbReference>
<feature type="region of interest" description="Disordered" evidence="5">
    <location>
        <begin position="1"/>
        <end position="26"/>
    </location>
</feature>
<dbReference type="PANTHER" id="PTHR30055:SF234">
    <property type="entry name" value="HTH-TYPE TRANSCRIPTIONAL REGULATOR BETI"/>
    <property type="match status" value="1"/>
</dbReference>
<keyword evidence="8" id="KW-1185">Reference proteome</keyword>
<dbReference type="Pfam" id="PF14246">
    <property type="entry name" value="TetR_C_7"/>
    <property type="match status" value="1"/>
</dbReference>
<dbReference type="RefSeq" id="WP_043844262.1">
    <property type="nucleotide sequence ID" value="NZ_AQQW01000005.1"/>
</dbReference>
<dbReference type="SUPFAM" id="SSF46689">
    <property type="entry name" value="Homeodomain-like"/>
    <property type="match status" value="1"/>
</dbReference>
<comment type="caution">
    <text evidence="7">The sequence shown here is derived from an EMBL/GenBank/DDBJ whole genome shotgun (WGS) entry which is preliminary data.</text>
</comment>
<evidence type="ECO:0000256" key="4">
    <source>
        <dbReference type="PROSITE-ProRule" id="PRU00335"/>
    </source>
</evidence>
<proteinExistence type="predicted"/>
<dbReference type="AlphaFoldDB" id="W4HLQ4"/>
<dbReference type="Proteomes" id="UP000019063">
    <property type="component" value="Unassembled WGS sequence"/>
</dbReference>
<dbReference type="InterPro" id="IPR009057">
    <property type="entry name" value="Homeodomain-like_sf"/>
</dbReference>
<organism evidence="7 8">
    <name type="scientific">Roseivivax marinus</name>
    <dbReference type="NCBI Taxonomy" id="1379903"/>
    <lineage>
        <taxon>Bacteria</taxon>
        <taxon>Pseudomonadati</taxon>
        <taxon>Pseudomonadota</taxon>
        <taxon>Alphaproteobacteria</taxon>
        <taxon>Rhodobacterales</taxon>
        <taxon>Roseobacteraceae</taxon>
        <taxon>Roseivivax</taxon>
    </lineage>
</organism>
<dbReference type="InterPro" id="IPR036271">
    <property type="entry name" value="Tet_transcr_reg_TetR-rel_C_sf"/>
</dbReference>
<dbReference type="EMBL" id="AQQW01000005">
    <property type="protein sequence ID" value="ETW12870.1"/>
    <property type="molecule type" value="Genomic_DNA"/>
</dbReference>
<dbReference type="InterPro" id="IPR050109">
    <property type="entry name" value="HTH-type_TetR-like_transc_reg"/>
</dbReference>
<feature type="DNA-binding region" description="H-T-H motif" evidence="4">
    <location>
        <begin position="48"/>
        <end position="67"/>
    </location>
</feature>
<dbReference type="GO" id="GO:0003700">
    <property type="term" value="F:DNA-binding transcription factor activity"/>
    <property type="evidence" value="ECO:0007669"/>
    <property type="project" value="TreeGrafter"/>
</dbReference>
<protein>
    <submittedName>
        <fullName evidence="7">Transcriptional regulator</fullName>
    </submittedName>
</protein>
<dbReference type="Pfam" id="PF00440">
    <property type="entry name" value="TetR_N"/>
    <property type="match status" value="1"/>
</dbReference>
<evidence type="ECO:0000259" key="6">
    <source>
        <dbReference type="PROSITE" id="PS50977"/>
    </source>
</evidence>
<dbReference type="GO" id="GO:0000976">
    <property type="term" value="F:transcription cis-regulatory region binding"/>
    <property type="evidence" value="ECO:0007669"/>
    <property type="project" value="TreeGrafter"/>
</dbReference>
<dbReference type="STRING" id="1379903.ATO8_10013"/>
<name>W4HLQ4_9RHOB</name>
<keyword evidence="3" id="KW-0804">Transcription</keyword>
<evidence type="ECO:0000313" key="7">
    <source>
        <dbReference type="EMBL" id="ETW12870.1"/>
    </source>
</evidence>
<keyword evidence="2 4" id="KW-0238">DNA-binding</keyword>
<dbReference type="Gene3D" id="1.10.357.10">
    <property type="entry name" value="Tetracycline Repressor, domain 2"/>
    <property type="match status" value="1"/>
</dbReference>
<accession>W4HLQ4</accession>
<evidence type="ECO:0000313" key="8">
    <source>
        <dbReference type="Proteomes" id="UP000019063"/>
    </source>
</evidence>
<evidence type="ECO:0000256" key="1">
    <source>
        <dbReference type="ARBA" id="ARBA00023015"/>
    </source>
</evidence>
<sequence>MSADSDQDHDAATPRRGRPRALTPDERRDLILDALQAVFDRSGMAGTTMSAVATEAGMSKRTLYAVFDDRAALLEAFTERHMSRAVHRLDPEEQALPLASRLRLLMAPSEATRALNLPFAILRTIIAEASERPDMARRIFARGMPALRAAVAVELDRANARGEAHIEDTEAAAALLADMARPSPLDRLVDPAKPMDFEAIEARFDFGLRVFLRGIGAAED</sequence>
<dbReference type="PRINTS" id="PR00455">
    <property type="entry name" value="HTHTETR"/>
</dbReference>
<reference evidence="7 8" key="1">
    <citation type="journal article" date="2014" name="Antonie Van Leeuwenhoek">
        <title>Roseivivax atlanticus sp. nov., isolated from surface seawater of the Atlantic Ocean.</title>
        <authorList>
            <person name="Li G."/>
            <person name="Lai Q."/>
            <person name="Liu X."/>
            <person name="Sun F."/>
            <person name="Shao Z."/>
        </authorList>
    </citation>
    <scope>NUCLEOTIDE SEQUENCE [LARGE SCALE GENOMIC DNA]</scope>
    <source>
        <strain evidence="7 8">22II-s10s</strain>
    </source>
</reference>
<dbReference type="PROSITE" id="PS50977">
    <property type="entry name" value="HTH_TETR_2"/>
    <property type="match status" value="1"/>
</dbReference>
<evidence type="ECO:0000256" key="5">
    <source>
        <dbReference type="SAM" id="MobiDB-lite"/>
    </source>
</evidence>
<feature type="domain" description="HTH tetR-type" evidence="6">
    <location>
        <begin position="25"/>
        <end position="85"/>
    </location>
</feature>
<dbReference type="eggNOG" id="COG1309">
    <property type="taxonomic scope" value="Bacteria"/>
</dbReference>